<feature type="binding site" evidence="2">
    <location>
        <begin position="54"/>
        <end position="55"/>
    </location>
    <ligand>
        <name>substrate</name>
    </ligand>
</feature>
<dbReference type="NCBIfam" id="TIGR00160">
    <property type="entry name" value="MGSA"/>
    <property type="match status" value="1"/>
</dbReference>
<dbReference type="PANTHER" id="PTHR30492:SF0">
    <property type="entry name" value="METHYLGLYOXAL SYNTHASE"/>
    <property type="match status" value="1"/>
</dbReference>
<dbReference type="PROSITE" id="PS51855">
    <property type="entry name" value="MGS"/>
    <property type="match status" value="1"/>
</dbReference>
<keyword evidence="1 2" id="KW-0456">Lyase</keyword>
<dbReference type="SMART" id="SM00851">
    <property type="entry name" value="MGS"/>
    <property type="match status" value="1"/>
</dbReference>
<feature type="domain" description="MGS-like" evidence="4">
    <location>
        <begin position="1"/>
        <end position="136"/>
    </location>
</feature>
<feature type="binding site" evidence="2">
    <location>
        <position position="8"/>
    </location>
    <ligand>
        <name>substrate</name>
    </ligand>
</feature>
<evidence type="ECO:0000259" key="4">
    <source>
        <dbReference type="PROSITE" id="PS51855"/>
    </source>
</evidence>
<dbReference type="InterPro" id="IPR004363">
    <property type="entry name" value="Methylgl_synth"/>
</dbReference>
<reference evidence="5" key="1">
    <citation type="submission" date="2020-10" db="EMBL/GenBank/DDBJ databases">
        <authorList>
            <person name="Gilroy R."/>
        </authorList>
    </citation>
    <scope>NUCLEOTIDE SEQUENCE</scope>
    <source>
        <strain evidence="5">4920</strain>
    </source>
</reference>
<evidence type="ECO:0000313" key="5">
    <source>
        <dbReference type="EMBL" id="HIV03020.1"/>
    </source>
</evidence>
<feature type="binding site" evidence="2">
    <location>
        <begin position="34"/>
        <end position="37"/>
    </location>
    <ligand>
        <name>substrate</name>
    </ligand>
</feature>
<feature type="binding site" evidence="2">
    <location>
        <position position="12"/>
    </location>
    <ligand>
        <name>substrate</name>
    </ligand>
</feature>
<dbReference type="Pfam" id="PF02142">
    <property type="entry name" value="MGS"/>
    <property type="match status" value="1"/>
</dbReference>
<dbReference type="EC" id="4.2.3.3" evidence="2"/>
<comment type="catalytic activity">
    <reaction evidence="2">
        <text>dihydroxyacetone phosphate = methylglyoxal + phosphate</text>
        <dbReference type="Rhea" id="RHEA:17937"/>
        <dbReference type="ChEBI" id="CHEBI:17158"/>
        <dbReference type="ChEBI" id="CHEBI:43474"/>
        <dbReference type="ChEBI" id="CHEBI:57642"/>
        <dbReference type="EC" id="4.2.3.3"/>
    </reaction>
</comment>
<sequence>MNIALIAHDKKKELMVEFCIAYKGILSKHNLFATGTTGGLVIEATGMPIHRFLSGPQGGDQQIGARIAYNEIDLVLFFRDPLTAQPHEPDVSALFRLCDVHNIPLATNVATAEVLIHGVERGDLAWRDIVNPKKEI</sequence>
<gene>
    <name evidence="2 5" type="primary">mgsA</name>
    <name evidence="5" type="ORF">IAC74_05545</name>
</gene>
<dbReference type="InterPro" id="IPR011607">
    <property type="entry name" value="MGS-like_dom"/>
</dbReference>
<dbReference type="NCBIfam" id="NF003559">
    <property type="entry name" value="PRK05234.1"/>
    <property type="match status" value="1"/>
</dbReference>
<dbReference type="FunFam" id="3.40.50.1380:FF:000006">
    <property type="entry name" value="Methylglyoxal synthase"/>
    <property type="match status" value="1"/>
</dbReference>
<dbReference type="EMBL" id="DVOF01000162">
    <property type="protein sequence ID" value="HIV03020.1"/>
    <property type="molecule type" value="Genomic_DNA"/>
</dbReference>
<dbReference type="Proteomes" id="UP000886743">
    <property type="component" value="Unassembled WGS sequence"/>
</dbReference>
<dbReference type="Gene3D" id="3.40.50.1380">
    <property type="entry name" value="Methylglyoxal synthase-like domain"/>
    <property type="match status" value="1"/>
</dbReference>
<dbReference type="HAMAP" id="MF_00549">
    <property type="entry name" value="Methylglyoxal_synth"/>
    <property type="match status" value="1"/>
</dbReference>
<dbReference type="GO" id="GO:0005829">
    <property type="term" value="C:cytosol"/>
    <property type="evidence" value="ECO:0007669"/>
    <property type="project" value="TreeGrafter"/>
</dbReference>
<evidence type="ECO:0000256" key="2">
    <source>
        <dbReference type="HAMAP-Rule" id="MF_00549"/>
    </source>
</evidence>
<evidence type="ECO:0000256" key="1">
    <source>
        <dbReference type="ARBA" id="ARBA00023239"/>
    </source>
</evidence>
<dbReference type="InterPro" id="IPR036914">
    <property type="entry name" value="MGS-like_dom_sf"/>
</dbReference>
<organism evidence="5 6">
    <name type="scientific">Candidatus Aphodoplasma excrementigallinarum</name>
    <dbReference type="NCBI Taxonomy" id="2840673"/>
    <lineage>
        <taxon>Bacteria</taxon>
        <taxon>Bacillati</taxon>
        <taxon>Bacillota</taxon>
        <taxon>Clostridia</taxon>
        <taxon>Eubacteriales</taxon>
        <taxon>Candidatus Aphodoplasma</taxon>
    </lineage>
</organism>
<dbReference type="CDD" id="cd01422">
    <property type="entry name" value="MGS"/>
    <property type="match status" value="1"/>
</dbReference>
<comment type="similarity">
    <text evidence="2">Belongs to the methylglyoxal synthase family.</text>
</comment>
<proteinExistence type="inferred from homology"/>
<feature type="active site" description="Proton donor/acceptor" evidence="2 3">
    <location>
        <position position="60"/>
    </location>
</feature>
<accession>A0A9D1NHJ7</accession>
<dbReference type="AlphaFoldDB" id="A0A9D1NHJ7"/>
<feature type="binding site" evidence="2">
    <location>
        <position position="87"/>
    </location>
    <ligand>
        <name>substrate</name>
    </ligand>
</feature>
<dbReference type="PIRSF" id="PIRSF006614">
    <property type="entry name" value="Methylglyox_syn"/>
    <property type="match status" value="1"/>
</dbReference>
<comment type="function">
    <text evidence="2">Catalyzes the formation of methylglyoxal from dihydroxyacetone phosphate.</text>
</comment>
<protein>
    <recommendedName>
        <fullName evidence="2">Methylglyoxal synthase</fullName>
        <shortName evidence="2">MGS</shortName>
        <ecNumber evidence="2">4.2.3.3</ecNumber>
    </recommendedName>
</protein>
<evidence type="ECO:0000256" key="3">
    <source>
        <dbReference type="PIRSR" id="PIRSR006614-1"/>
    </source>
</evidence>
<dbReference type="GO" id="GO:0019242">
    <property type="term" value="P:methylglyoxal biosynthetic process"/>
    <property type="evidence" value="ECO:0007669"/>
    <property type="project" value="UniProtKB-UniRule"/>
</dbReference>
<name>A0A9D1NHJ7_9FIRM</name>
<reference evidence="5" key="2">
    <citation type="journal article" date="2021" name="PeerJ">
        <title>Extensive microbial diversity within the chicken gut microbiome revealed by metagenomics and culture.</title>
        <authorList>
            <person name="Gilroy R."/>
            <person name="Ravi A."/>
            <person name="Getino M."/>
            <person name="Pursley I."/>
            <person name="Horton D.L."/>
            <person name="Alikhan N.F."/>
            <person name="Baker D."/>
            <person name="Gharbi K."/>
            <person name="Hall N."/>
            <person name="Watson M."/>
            <person name="Adriaenssens E.M."/>
            <person name="Foster-Nyarko E."/>
            <person name="Jarju S."/>
            <person name="Secka A."/>
            <person name="Antonio M."/>
            <person name="Oren A."/>
            <person name="Chaudhuri R.R."/>
            <person name="La Ragione R."/>
            <person name="Hildebrand F."/>
            <person name="Pallen M.J."/>
        </authorList>
    </citation>
    <scope>NUCLEOTIDE SEQUENCE</scope>
    <source>
        <strain evidence="5">4920</strain>
    </source>
</reference>
<comment type="caution">
    <text evidence="5">The sequence shown here is derived from an EMBL/GenBank/DDBJ whole genome shotgun (WGS) entry which is preliminary data.</text>
</comment>
<dbReference type="SUPFAM" id="SSF52335">
    <property type="entry name" value="Methylglyoxal synthase-like"/>
    <property type="match status" value="1"/>
</dbReference>
<dbReference type="PANTHER" id="PTHR30492">
    <property type="entry name" value="METHYLGLYOXAL SYNTHASE"/>
    <property type="match status" value="1"/>
</dbReference>
<dbReference type="GO" id="GO:0008929">
    <property type="term" value="F:methylglyoxal synthase activity"/>
    <property type="evidence" value="ECO:0007669"/>
    <property type="project" value="UniProtKB-UniRule"/>
</dbReference>
<evidence type="ECO:0000313" key="6">
    <source>
        <dbReference type="Proteomes" id="UP000886743"/>
    </source>
</evidence>